<reference evidence="1" key="1">
    <citation type="journal article" date="2020" name="Nature">
        <title>Giant virus diversity and host interactions through global metagenomics.</title>
        <authorList>
            <person name="Schulz F."/>
            <person name="Roux S."/>
            <person name="Paez-Espino D."/>
            <person name="Jungbluth S."/>
            <person name="Walsh D.A."/>
            <person name="Denef V.J."/>
            <person name="McMahon K.D."/>
            <person name="Konstantinidis K.T."/>
            <person name="Eloe-Fadrosh E.A."/>
            <person name="Kyrpides N.C."/>
            <person name="Woyke T."/>
        </authorList>
    </citation>
    <scope>NUCLEOTIDE SEQUENCE</scope>
    <source>
        <strain evidence="1">GVMAG-S-1029409-49</strain>
    </source>
</reference>
<dbReference type="EMBL" id="MN740609">
    <property type="protein sequence ID" value="QHU35481.1"/>
    <property type="molecule type" value="Genomic_DNA"/>
</dbReference>
<proteinExistence type="predicted"/>
<dbReference type="AlphaFoldDB" id="A0A6C0M0G3"/>
<protein>
    <submittedName>
        <fullName evidence="1">Uncharacterized protein</fullName>
    </submittedName>
</protein>
<organism evidence="1">
    <name type="scientific">viral metagenome</name>
    <dbReference type="NCBI Taxonomy" id="1070528"/>
    <lineage>
        <taxon>unclassified sequences</taxon>
        <taxon>metagenomes</taxon>
        <taxon>organismal metagenomes</taxon>
    </lineage>
</organism>
<accession>A0A6C0M0G3</accession>
<sequence length="80" mass="9267">MPQKDKIVYSPTGVRVDHGESTYVGFWKTVAYKHKRKFTLRERNGCMSTGMGQIVEIDGQVAHDVSDEWSTPRKHEDDLW</sequence>
<name>A0A6C0M0G3_9ZZZZ</name>
<evidence type="ECO:0000313" key="1">
    <source>
        <dbReference type="EMBL" id="QHU35481.1"/>
    </source>
</evidence>